<gene>
    <name evidence="2" type="ORF">TNCT_314851</name>
</gene>
<dbReference type="Proteomes" id="UP000887116">
    <property type="component" value="Unassembled WGS sequence"/>
</dbReference>
<feature type="compositionally biased region" description="Polar residues" evidence="1">
    <location>
        <begin position="32"/>
        <end position="41"/>
    </location>
</feature>
<organism evidence="2 3">
    <name type="scientific">Trichonephila clavata</name>
    <name type="common">Joro spider</name>
    <name type="synonym">Nephila clavata</name>
    <dbReference type="NCBI Taxonomy" id="2740835"/>
    <lineage>
        <taxon>Eukaryota</taxon>
        <taxon>Metazoa</taxon>
        <taxon>Ecdysozoa</taxon>
        <taxon>Arthropoda</taxon>
        <taxon>Chelicerata</taxon>
        <taxon>Arachnida</taxon>
        <taxon>Araneae</taxon>
        <taxon>Araneomorphae</taxon>
        <taxon>Entelegynae</taxon>
        <taxon>Araneoidea</taxon>
        <taxon>Nephilidae</taxon>
        <taxon>Trichonephila</taxon>
    </lineage>
</organism>
<reference evidence="2" key="1">
    <citation type="submission" date="2020-07" db="EMBL/GenBank/DDBJ databases">
        <title>Multicomponent nature underlies the extraordinary mechanical properties of spider dragline silk.</title>
        <authorList>
            <person name="Kono N."/>
            <person name="Nakamura H."/>
            <person name="Mori M."/>
            <person name="Yoshida Y."/>
            <person name="Ohtoshi R."/>
            <person name="Malay A.D."/>
            <person name="Moran D.A.P."/>
            <person name="Tomita M."/>
            <person name="Numata K."/>
            <person name="Arakawa K."/>
        </authorList>
    </citation>
    <scope>NUCLEOTIDE SEQUENCE</scope>
</reference>
<dbReference type="EMBL" id="BMAO01027809">
    <property type="protein sequence ID" value="GFR19722.1"/>
    <property type="molecule type" value="Genomic_DNA"/>
</dbReference>
<dbReference type="OrthoDB" id="6431432at2759"/>
<proteinExistence type="predicted"/>
<feature type="compositionally biased region" description="Polar residues" evidence="1">
    <location>
        <begin position="57"/>
        <end position="78"/>
    </location>
</feature>
<dbReference type="AlphaFoldDB" id="A0A8X6LT58"/>
<comment type="caution">
    <text evidence="2">The sequence shown here is derived from an EMBL/GenBank/DDBJ whole genome shotgun (WGS) entry which is preliminary data.</text>
</comment>
<feature type="region of interest" description="Disordered" evidence="1">
    <location>
        <begin position="1"/>
        <end position="95"/>
    </location>
</feature>
<evidence type="ECO:0000256" key="1">
    <source>
        <dbReference type="SAM" id="MobiDB-lite"/>
    </source>
</evidence>
<evidence type="ECO:0000313" key="3">
    <source>
        <dbReference type="Proteomes" id="UP000887116"/>
    </source>
</evidence>
<name>A0A8X6LT58_TRICU</name>
<sequence length="95" mass="10642">MSGRKRKSVWVRQSEKESKSQFLFQSPDRIPSSWTENSISVFGSPPPRGVPRKAFSAASTSESWSPGANPLETHSTPGLLQKQRDDPQEREENAK</sequence>
<accession>A0A8X6LT58</accession>
<feature type="compositionally biased region" description="Basic and acidic residues" evidence="1">
    <location>
        <begin position="82"/>
        <end position="95"/>
    </location>
</feature>
<evidence type="ECO:0000313" key="2">
    <source>
        <dbReference type="EMBL" id="GFR19722.1"/>
    </source>
</evidence>
<protein>
    <submittedName>
        <fullName evidence="2">Uncharacterized protein</fullName>
    </submittedName>
</protein>
<keyword evidence="3" id="KW-1185">Reference proteome</keyword>